<comment type="caution">
    <text evidence="2">The sequence shown here is derived from an EMBL/GenBank/DDBJ whole genome shotgun (WGS) entry which is preliminary data.</text>
</comment>
<dbReference type="InterPro" id="IPR003695">
    <property type="entry name" value="Ppx_GppA_N"/>
</dbReference>
<gene>
    <name evidence="2" type="primary">ppx</name>
    <name evidence="2" type="ORF">LMG8286_00810</name>
</gene>
<keyword evidence="3" id="KW-1185">Reference proteome</keyword>
<dbReference type="Proteomes" id="UP000789359">
    <property type="component" value="Unassembled WGS sequence"/>
</dbReference>
<dbReference type="Pfam" id="PF02541">
    <property type="entry name" value="Ppx-GppA"/>
    <property type="match status" value="1"/>
</dbReference>
<dbReference type="PANTHER" id="PTHR30005:SF0">
    <property type="entry name" value="RETROGRADE REGULATION PROTEIN 2"/>
    <property type="match status" value="1"/>
</dbReference>
<dbReference type="EC" id="3.6.1.11" evidence="2"/>
<organism evidence="2 3">
    <name type="scientific">Campylobacter suis</name>
    <dbReference type="NCBI Taxonomy" id="2790657"/>
    <lineage>
        <taxon>Bacteria</taxon>
        <taxon>Pseudomonadati</taxon>
        <taxon>Campylobacterota</taxon>
        <taxon>Epsilonproteobacteria</taxon>
        <taxon>Campylobacterales</taxon>
        <taxon>Campylobacteraceae</taxon>
        <taxon>Campylobacter</taxon>
    </lineage>
</organism>
<sequence>MFLSIDLGSNTVRFLLVDKNLRQIKVYENIIGAAHNLNKTGKISDQAIDTLYKTLEKADNLFNFKTQKHQGVATGAWRVAKNAKYILADIKEKFGLNFCIIKGKSEANLTFLGVKNSLKREGLNLKKCAFIDLGGASTEIGNKDRRKSFNFGIITFYENFKTLDKMQEAAKTTCMEAKIFLHSLNAHHIILTSGVPTTMAAYKIGQTYYNYDASKINKTRLSLDDIKSLTAEFLEISAQKADEIFGKNRQMLLVAGGVLLAEILKECDAELIVIDDGLREGIAVAYKDGNLSEFLIK</sequence>
<dbReference type="PANTHER" id="PTHR30005">
    <property type="entry name" value="EXOPOLYPHOSPHATASE"/>
    <property type="match status" value="1"/>
</dbReference>
<evidence type="ECO:0000259" key="1">
    <source>
        <dbReference type="Pfam" id="PF02541"/>
    </source>
</evidence>
<reference evidence="2 3" key="1">
    <citation type="submission" date="2020-11" db="EMBL/GenBank/DDBJ databases">
        <authorList>
            <person name="Peeters C."/>
        </authorList>
    </citation>
    <scope>NUCLEOTIDE SEQUENCE [LARGE SCALE GENOMIC DNA]</scope>
    <source>
        <strain evidence="2 3">LMG 8286</strain>
    </source>
</reference>
<dbReference type="Gene3D" id="3.30.420.40">
    <property type="match status" value="1"/>
</dbReference>
<dbReference type="SUPFAM" id="SSF53067">
    <property type="entry name" value="Actin-like ATPase domain"/>
    <property type="match status" value="2"/>
</dbReference>
<dbReference type="EMBL" id="CAJHOE010000001">
    <property type="protein sequence ID" value="CAD7287179.1"/>
    <property type="molecule type" value="Genomic_DNA"/>
</dbReference>
<protein>
    <submittedName>
        <fullName evidence="2">Exopolyphosphatase</fullName>
        <ecNumber evidence="2">3.6.1.11</ecNumber>
    </submittedName>
</protein>
<dbReference type="CDD" id="cd24054">
    <property type="entry name" value="ASKHA_NBD_AaPPX-GppA_MtPPX2-like"/>
    <property type="match status" value="1"/>
</dbReference>
<dbReference type="InterPro" id="IPR043129">
    <property type="entry name" value="ATPase_NBD"/>
</dbReference>
<dbReference type="GO" id="GO:0004309">
    <property type="term" value="F:exopolyphosphatase activity"/>
    <property type="evidence" value="ECO:0007669"/>
    <property type="project" value="UniProtKB-EC"/>
</dbReference>
<dbReference type="Gene3D" id="3.30.420.150">
    <property type="entry name" value="Exopolyphosphatase. Domain 2"/>
    <property type="match status" value="1"/>
</dbReference>
<keyword evidence="2" id="KW-0378">Hydrolase</keyword>
<proteinExistence type="predicted"/>
<evidence type="ECO:0000313" key="3">
    <source>
        <dbReference type="Proteomes" id="UP000789359"/>
    </source>
</evidence>
<dbReference type="InterPro" id="IPR050273">
    <property type="entry name" value="GppA/Ppx_hydrolase"/>
</dbReference>
<name>A0ABN7K3S7_9BACT</name>
<feature type="domain" description="Ppx/GppA phosphatase N-terminal" evidence="1">
    <location>
        <begin position="35"/>
        <end position="284"/>
    </location>
</feature>
<dbReference type="RefSeq" id="WP_230056569.1">
    <property type="nucleotide sequence ID" value="NZ_CAJHOE010000001.1"/>
</dbReference>
<accession>A0ABN7K3S7</accession>
<evidence type="ECO:0000313" key="2">
    <source>
        <dbReference type="EMBL" id="CAD7287179.1"/>
    </source>
</evidence>